<dbReference type="Pfam" id="PF25597">
    <property type="entry name" value="SH3_retrovirus"/>
    <property type="match status" value="1"/>
</dbReference>
<evidence type="ECO:0000256" key="2">
    <source>
        <dbReference type="ARBA" id="ARBA00022801"/>
    </source>
</evidence>
<feature type="region of interest" description="Disordered" evidence="3">
    <location>
        <begin position="162"/>
        <end position="192"/>
    </location>
</feature>
<dbReference type="Pfam" id="PF07727">
    <property type="entry name" value="RVT_2"/>
    <property type="match status" value="1"/>
</dbReference>
<evidence type="ECO:0000313" key="7">
    <source>
        <dbReference type="Proteomes" id="UP001151760"/>
    </source>
</evidence>
<feature type="domain" description="Retroviral polymerase SH3-like" evidence="5">
    <location>
        <begin position="324"/>
        <end position="384"/>
    </location>
</feature>
<reference evidence="6" key="1">
    <citation type="journal article" date="2022" name="Int. J. Mol. Sci.">
        <title>Draft Genome of Tanacetum Coccineum: Genomic Comparison of Closely Related Tanacetum-Family Plants.</title>
        <authorList>
            <person name="Yamashiro T."/>
            <person name="Shiraishi A."/>
            <person name="Nakayama K."/>
            <person name="Satake H."/>
        </authorList>
    </citation>
    <scope>NUCLEOTIDE SEQUENCE</scope>
</reference>
<gene>
    <name evidence="6" type="ORF">Tco_0799864</name>
</gene>
<sequence>MSTSSTPPFTLRSFFEKEKLNGSNYLDWLRNLRLVLRYKKKEYVIDTHIPAEPRANVAALLTTQQKEGESVSKHVLNLKMYVDQLEKLGLSVQKEMVANIVLGSLTPVNEHFLMQYTMHGMDKTVIELHDMLKNVEENMAMHKPSTSSSTLVLVIKEGGIKKKRNSRSKGKGKAPAAASKSKEKGKDTSAPKENLKDATCYHYEEKGHWRNTCQKFLNELKKLKAKGVRPQGSKGKLIVESRRAGPDHGSCTRDNARYFVTFTDDISRYGYVYLIRHKFETFEVFNTFQNEVENQLGKKIKDDWGYALETATRILNLVPTKKGCEAYVRSETQDKLEPRSEKVAFIGYPATSYGYIFYKSSENKVFVSREAVFLERNMLSKEDSGSSVDLEEIQDSTEPIINTSESPSNETEETDTVFKKKTDVLGNVHTFKARLVAKGFTQTHGVDYEETFLPVAMIKSIRILLAIIAFYNYEIWWMDVKTAFLNGKLNKDVYMAQPEGFKHPEHPDKVCKLQKSIYRLKQVSRSWNLCFDRKVKTFGFTKSEGEPCVYVRTSEGKKVFLVLYVDDILLIGNDVPTLTEVKKWLGTCFAMKDLGEASFVFMMDESKKGFIPMQHGLTLSKAQSPSYPEELEEMKSILYAFLTNMDDSRSQSGFVFLLNGGAVSWKSTMQETVADSTTKVEYIAANDAVKEAIWIKKFIKDLGVVPIASGEVVINRVYTDANLADPCTKPMTQTKHDAHSRSIGLKIDMLMA</sequence>
<evidence type="ECO:0000256" key="1">
    <source>
        <dbReference type="ARBA" id="ARBA00022723"/>
    </source>
</evidence>
<dbReference type="EMBL" id="BQNB010011614">
    <property type="protein sequence ID" value="GJS92896.1"/>
    <property type="molecule type" value="Genomic_DNA"/>
</dbReference>
<evidence type="ECO:0000259" key="5">
    <source>
        <dbReference type="Pfam" id="PF25597"/>
    </source>
</evidence>
<feature type="compositionally biased region" description="Basic residues" evidence="3">
    <location>
        <begin position="162"/>
        <end position="172"/>
    </location>
</feature>
<dbReference type="PANTHER" id="PTHR42648">
    <property type="entry name" value="TRANSPOSASE, PUTATIVE-RELATED"/>
    <property type="match status" value="1"/>
</dbReference>
<organism evidence="6 7">
    <name type="scientific">Tanacetum coccineum</name>
    <dbReference type="NCBI Taxonomy" id="301880"/>
    <lineage>
        <taxon>Eukaryota</taxon>
        <taxon>Viridiplantae</taxon>
        <taxon>Streptophyta</taxon>
        <taxon>Embryophyta</taxon>
        <taxon>Tracheophyta</taxon>
        <taxon>Spermatophyta</taxon>
        <taxon>Magnoliopsida</taxon>
        <taxon>eudicotyledons</taxon>
        <taxon>Gunneridae</taxon>
        <taxon>Pentapetalae</taxon>
        <taxon>asterids</taxon>
        <taxon>campanulids</taxon>
        <taxon>Asterales</taxon>
        <taxon>Asteraceae</taxon>
        <taxon>Asteroideae</taxon>
        <taxon>Anthemideae</taxon>
        <taxon>Anthemidinae</taxon>
        <taxon>Tanacetum</taxon>
    </lineage>
</organism>
<dbReference type="CDD" id="cd09272">
    <property type="entry name" value="RNase_HI_RT_Ty1"/>
    <property type="match status" value="1"/>
</dbReference>
<dbReference type="Proteomes" id="UP001151760">
    <property type="component" value="Unassembled WGS sequence"/>
</dbReference>
<dbReference type="InterPro" id="IPR043502">
    <property type="entry name" value="DNA/RNA_pol_sf"/>
</dbReference>
<name>A0ABQ4ZU64_9ASTR</name>
<keyword evidence="2" id="KW-0378">Hydrolase</keyword>
<evidence type="ECO:0000259" key="4">
    <source>
        <dbReference type="Pfam" id="PF07727"/>
    </source>
</evidence>
<feature type="compositionally biased region" description="Basic and acidic residues" evidence="3">
    <location>
        <begin position="180"/>
        <end position="192"/>
    </location>
</feature>
<keyword evidence="1" id="KW-0479">Metal-binding</keyword>
<protein>
    <submittedName>
        <fullName evidence="6">Retrotransposon protein, putative, ty1-copia subclass</fullName>
    </submittedName>
</protein>
<proteinExistence type="predicted"/>
<evidence type="ECO:0000313" key="6">
    <source>
        <dbReference type="EMBL" id="GJS92896.1"/>
    </source>
</evidence>
<comment type="caution">
    <text evidence="6">The sequence shown here is derived from an EMBL/GenBank/DDBJ whole genome shotgun (WGS) entry which is preliminary data.</text>
</comment>
<evidence type="ECO:0000256" key="3">
    <source>
        <dbReference type="SAM" id="MobiDB-lite"/>
    </source>
</evidence>
<feature type="domain" description="Reverse transcriptase Ty1/copia-type" evidence="4">
    <location>
        <begin position="414"/>
        <end position="600"/>
    </location>
</feature>
<dbReference type="PANTHER" id="PTHR42648:SF27">
    <property type="entry name" value="RNA-DIRECTED DNA POLYMERASE"/>
    <property type="match status" value="1"/>
</dbReference>
<dbReference type="Pfam" id="PF14223">
    <property type="entry name" value="Retrotran_gag_2"/>
    <property type="match status" value="1"/>
</dbReference>
<reference evidence="6" key="2">
    <citation type="submission" date="2022-01" db="EMBL/GenBank/DDBJ databases">
        <authorList>
            <person name="Yamashiro T."/>
            <person name="Shiraishi A."/>
            <person name="Satake H."/>
            <person name="Nakayama K."/>
        </authorList>
    </citation>
    <scope>NUCLEOTIDE SEQUENCE</scope>
</reference>
<accession>A0ABQ4ZU64</accession>
<dbReference type="InterPro" id="IPR039537">
    <property type="entry name" value="Retrotran_Ty1/copia-like"/>
</dbReference>
<dbReference type="InterPro" id="IPR057670">
    <property type="entry name" value="SH3_retrovirus"/>
</dbReference>
<keyword evidence="7" id="KW-1185">Reference proteome</keyword>
<dbReference type="SUPFAM" id="SSF56672">
    <property type="entry name" value="DNA/RNA polymerases"/>
    <property type="match status" value="1"/>
</dbReference>
<dbReference type="InterPro" id="IPR013103">
    <property type="entry name" value="RVT_2"/>
</dbReference>